<dbReference type="Proteomes" id="UP001164539">
    <property type="component" value="Chromosome 14"/>
</dbReference>
<keyword evidence="1" id="KW-0418">Kinase</keyword>
<keyword evidence="1" id="KW-0675">Receptor</keyword>
<protein>
    <submittedName>
        <fullName evidence="1">Wall-associated receptor kinase</fullName>
    </submittedName>
</protein>
<evidence type="ECO:0000313" key="1">
    <source>
        <dbReference type="EMBL" id="KAJ4700824.1"/>
    </source>
</evidence>
<comment type="caution">
    <text evidence="1">The sequence shown here is derived from an EMBL/GenBank/DDBJ whole genome shotgun (WGS) entry which is preliminary data.</text>
</comment>
<evidence type="ECO:0000313" key="2">
    <source>
        <dbReference type="Proteomes" id="UP001164539"/>
    </source>
</evidence>
<accession>A0ACC1WPI7</accession>
<gene>
    <name evidence="1" type="ORF">OWV82_024147</name>
</gene>
<organism evidence="1 2">
    <name type="scientific">Melia azedarach</name>
    <name type="common">Chinaberry tree</name>
    <dbReference type="NCBI Taxonomy" id="155640"/>
    <lineage>
        <taxon>Eukaryota</taxon>
        <taxon>Viridiplantae</taxon>
        <taxon>Streptophyta</taxon>
        <taxon>Embryophyta</taxon>
        <taxon>Tracheophyta</taxon>
        <taxon>Spermatophyta</taxon>
        <taxon>Magnoliopsida</taxon>
        <taxon>eudicotyledons</taxon>
        <taxon>Gunneridae</taxon>
        <taxon>Pentapetalae</taxon>
        <taxon>rosids</taxon>
        <taxon>malvids</taxon>
        <taxon>Sapindales</taxon>
        <taxon>Meliaceae</taxon>
        <taxon>Melia</taxon>
    </lineage>
</organism>
<dbReference type="EMBL" id="CM051407">
    <property type="protein sequence ID" value="KAJ4700824.1"/>
    <property type="molecule type" value="Genomic_DNA"/>
</dbReference>
<reference evidence="1 2" key="1">
    <citation type="journal article" date="2023" name="Science">
        <title>Complex scaffold remodeling in plant triterpene biosynthesis.</title>
        <authorList>
            <person name="De La Pena R."/>
            <person name="Hodgson H."/>
            <person name="Liu J.C."/>
            <person name="Stephenson M.J."/>
            <person name="Martin A.C."/>
            <person name="Owen C."/>
            <person name="Harkess A."/>
            <person name="Leebens-Mack J."/>
            <person name="Jimenez L.E."/>
            <person name="Osbourn A."/>
            <person name="Sattely E.S."/>
        </authorList>
    </citation>
    <scope>NUCLEOTIDE SEQUENCE [LARGE SCALE GENOMIC DNA]</scope>
    <source>
        <strain evidence="2">cv. JPN11</strain>
        <tissue evidence="1">Leaf</tissue>
    </source>
</reference>
<name>A0ACC1WPI7_MELAZ</name>
<keyword evidence="2" id="KW-1185">Reference proteome</keyword>
<proteinExistence type="predicted"/>
<keyword evidence="1" id="KW-0808">Transferase</keyword>
<sequence>MAAFRRMTFRFIVVEMVLLALASAERAATQVKRGCQSECEGVQIPYPFGTSPNCYLSEDFFINCSSSTAFLSHSNIRVTNIILNGSLHVMKLVARDCYNKNGTQASYLKTEFSLSTFNISNTRNKFTVIGCDSLAYIRGYIGDRYYKAGCMSFCNSSQYIQNGSCIGAGCCQLEIPKGLSDVRIRAHSFENHTNVSDFNPCTFASVVEQSQFNFSFSYLLNVSERLPMNDTSVYLCRCKEGYDGNPYLPHGCQDIDECHLNKHNCTHECVNEGGSFKCRCRKGYHGDGIKGGEGCTPNLFPVIKVALGIGIFTVALILSTSWIYLVFKRRKLIKIKEKFFQQNGGFLLQQKLSKRNGSSETTKIFTAEELKKATNNYADDKIIGRGGFGTVYKGVLVDNTEVAIKKSKIVDQSRVEQFINEVVVLSQINHRNVVRLLGCCLDTEVPLLVYEFVSNGTLYEHMHNKEKLPTISWQSRLRIATETAEVLSYLHSSASTPIIHRDVKSTNILLDDNYNAKVSDFGASKLVPMDETQLSTLVKGTLGYLDPEYFHTSQLTEKSDVYSFGVVLVELLTGRKALLFDKPEKERSLVNYFLSKLEDHRFSEILENHIVSDENKEQVMEVVKLAARCLRMKGEERPTMREVAMELEGLRMMQKHFWDNAESNTEIEMVHLLSETSDACKYGDGTITAGSDSIKDQVLVAFDDGR</sequence>